<dbReference type="Pfam" id="PF07534">
    <property type="entry name" value="TLD"/>
    <property type="match status" value="1"/>
</dbReference>
<accession>A0A397GJJ9</accession>
<gene>
    <name evidence="2" type="ORF">Glove_482g78</name>
</gene>
<sequence length="122" mass="14281">MCHGTIVVTKVLGTDEIVGVYNPLAWDNSKRDFYLKTNDSFIFSLKNENFQNSILRRVKNGDNALYYPNNQNVYGPYIGYCEFMMRSYVSDFTQDNNVCRINGVKFSIYDYEVFKIIKKQIP</sequence>
<reference evidence="2 3" key="1">
    <citation type="submission" date="2018-08" db="EMBL/GenBank/DDBJ databases">
        <title>Genome and evolution of the arbuscular mycorrhizal fungus Diversispora epigaea (formerly Glomus versiforme) and its bacterial endosymbionts.</title>
        <authorList>
            <person name="Sun X."/>
            <person name="Fei Z."/>
            <person name="Harrison M."/>
        </authorList>
    </citation>
    <scope>NUCLEOTIDE SEQUENCE [LARGE SCALE GENOMIC DNA]</scope>
    <source>
        <strain evidence="2 3">IT104</strain>
    </source>
</reference>
<evidence type="ECO:0000259" key="1">
    <source>
        <dbReference type="PROSITE" id="PS51886"/>
    </source>
</evidence>
<dbReference type="InterPro" id="IPR006571">
    <property type="entry name" value="TLDc_dom"/>
</dbReference>
<dbReference type="EMBL" id="PQFF01000421">
    <property type="protein sequence ID" value="RHZ51151.1"/>
    <property type="molecule type" value="Genomic_DNA"/>
</dbReference>
<protein>
    <recommendedName>
        <fullName evidence="1">TLDc domain-containing protein</fullName>
    </recommendedName>
</protein>
<dbReference type="Proteomes" id="UP000266861">
    <property type="component" value="Unassembled WGS sequence"/>
</dbReference>
<comment type="caution">
    <text evidence="2">The sequence shown here is derived from an EMBL/GenBank/DDBJ whole genome shotgun (WGS) entry which is preliminary data.</text>
</comment>
<keyword evidence="3" id="KW-1185">Reference proteome</keyword>
<feature type="domain" description="TLDc" evidence="1">
    <location>
        <begin position="1"/>
        <end position="117"/>
    </location>
</feature>
<evidence type="ECO:0000313" key="2">
    <source>
        <dbReference type="EMBL" id="RHZ51151.1"/>
    </source>
</evidence>
<evidence type="ECO:0000313" key="3">
    <source>
        <dbReference type="Proteomes" id="UP000266861"/>
    </source>
</evidence>
<dbReference type="AlphaFoldDB" id="A0A397GJJ9"/>
<proteinExistence type="predicted"/>
<name>A0A397GJJ9_9GLOM</name>
<organism evidence="2 3">
    <name type="scientific">Diversispora epigaea</name>
    <dbReference type="NCBI Taxonomy" id="1348612"/>
    <lineage>
        <taxon>Eukaryota</taxon>
        <taxon>Fungi</taxon>
        <taxon>Fungi incertae sedis</taxon>
        <taxon>Mucoromycota</taxon>
        <taxon>Glomeromycotina</taxon>
        <taxon>Glomeromycetes</taxon>
        <taxon>Diversisporales</taxon>
        <taxon>Diversisporaceae</taxon>
        <taxon>Diversispora</taxon>
    </lineage>
</organism>
<dbReference type="OrthoDB" id="2310682at2759"/>
<dbReference type="PROSITE" id="PS51886">
    <property type="entry name" value="TLDC"/>
    <property type="match status" value="1"/>
</dbReference>